<keyword evidence="2" id="KW-1185">Reference proteome</keyword>
<organism evidence="1 2">
    <name type="scientific">Kingella oralis ATCC 51147</name>
    <dbReference type="NCBI Taxonomy" id="629741"/>
    <lineage>
        <taxon>Bacteria</taxon>
        <taxon>Pseudomonadati</taxon>
        <taxon>Pseudomonadota</taxon>
        <taxon>Betaproteobacteria</taxon>
        <taxon>Neisseriales</taxon>
        <taxon>Neisseriaceae</taxon>
        <taxon>Kingella</taxon>
    </lineage>
</organism>
<dbReference type="HOGENOM" id="CLU_2990675_0_0_4"/>
<evidence type="ECO:0000313" key="2">
    <source>
        <dbReference type="Proteomes" id="UP000003009"/>
    </source>
</evidence>
<dbReference type="EMBL" id="ACJW02000002">
    <property type="protein sequence ID" value="EEP68405.1"/>
    <property type="molecule type" value="Genomic_DNA"/>
</dbReference>
<accession>C4GHG7</accession>
<reference evidence="1" key="1">
    <citation type="submission" date="2009-04" db="EMBL/GenBank/DDBJ databases">
        <authorList>
            <person name="Weinstock G."/>
            <person name="Sodergren E."/>
            <person name="Clifton S."/>
            <person name="Fulton L."/>
            <person name="Fulton B."/>
            <person name="Courtney L."/>
            <person name="Fronick C."/>
            <person name="Harrison M."/>
            <person name="Strong C."/>
            <person name="Farmer C."/>
            <person name="Delahaunty K."/>
            <person name="Markovic C."/>
            <person name="Hall O."/>
            <person name="Minx P."/>
            <person name="Tomlinson C."/>
            <person name="Mitreva M."/>
            <person name="Nelson J."/>
            <person name="Hou S."/>
            <person name="Wollam A."/>
            <person name="Pepin K.H."/>
            <person name="Johnson M."/>
            <person name="Bhonagiri V."/>
            <person name="Nash W.E."/>
            <person name="Warren W."/>
            <person name="Chinwalla A."/>
            <person name="Mardis E.R."/>
            <person name="Wilson R.K."/>
        </authorList>
    </citation>
    <scope>NUCLEOTIDE SEQUENCE [LARGE SCALE GENOMIC DNA]</scope>
    <source>
        <strain evidence="1">ATCC 51147</strain>
    </source>
</reference>
<dbReference type="Proteomes" id="UP000003009">
    <property type="component" value="Unassembled WGS sequence"/>
</dbReference>
<sequence>MCARYFRLPDGKTTALRQPESHLIGQNKCRATLFSWRKQFFRLLYRRAGEKKPVFVR</sequence>
<proteinExistence type="predicted"/>
<comment type="caution">
    <text evidence="1">The sequence shown here is derived from an EMBL/GenBank/DDBJ whole genome shotgun (WGS) entry which is preliminary data.</text>
</comment>
<dbReference type="AlphaFoldDB" id="C4GHG7"/>
<gene>
    <name evidence="1" type="ORF">GCWU000324_00300</name>
</gene>
<name>C4GHG7_9NEIS</name>
<protein>
    <submittedName>
        <fullName evidence="1">Uncharacterized protein</fullName>
    </submittedName>
</protein>
<evidence type="ECO:0000313" key="1">
    <source>
        <dbReference type="EMBL" id="EEP68405.1"/>
    </source>
</evidence>